<keyword evidence="3" id="KW-1185">Reference proteome</keyword>
<proteinExistence type="predicted"/>
<dbReference type="RefSeq" id="WP_289830418.1">
    <property type="nucleotide sequence ID" value="NZ_JAUEDK010000022.1"/>
</dbReference>
<protein>
    <submittedName>
        <fullName evidence="2">Uncharacterized protein</fullName>
    </submittedName>
</protein>
<organism evidence="2 3">
    <name type="scientific">Crenobacter oryzisoli</name>
    <dbReference type="NCBI Taxonomy" id="3056844"/>
    <lineage>
        <taxon>Bacteria</taxon>
        <taxon>Pseudomonadati</taxon>
        <taxon>Pseudomonadota</taxon>
        <taxon>Betaproteobacteria</taxon>
        <taxon>Neisseriales</taxon>
        <taxon>Neisseriaceae</taxon>
        <taxon>Crenobacter</taxon>
    </lineage>
</organism>
<evidence type="ECO:0000256" key="1">
    <source>
        <dbReference type="SAM" id="SignalP"/>
    </source>
</evidence>
<feature type="chain" id="PRO_5045172763" evidence="1">
    <location>
        <begin position="20"/>
        <end position="152"/>
    </location>
</feature>
<gene>
    <name evidence="2" type="ORF">QU481_12860</name>
</gene>
<sequence length="152" mass="17115">MNKLFAAIIISMATSLSLAQGSIKIGKVESMRDSTFFSVQIITDRDDYQNPGFGLTKCSFDGEVINSNAAQYQARGHTKEKALFSDKLYSYEIFFSITKYDQIIPSGDKIAYENLLSYLKDKVTLTCNIYKTSFFSPPKVIGKFSVPMKLIR</sequence>
<evidence type="ECO:0000313" key="2">
    <source>
        <dbReference type="EMBL" id="MDN0075776.1"/>
    </source>
</evidence>
<comment type="caution">
    <text evidence="2">The sequence shown here is derived from an EMBL/GenBank/DDBJ whole genome shotgun (WGS) entry which is preliminary data.</text>
</comment>
<evidence type="ECO:0000313" key="3">
    <source>
        <dbReference type="Proteomes" id="UP001168540"/>
    </source>
</evidence>
<keyword evidence="1" id="KW-0732">Signal</keyword>
<feature type="signal peptide" evidence="1">
    <location>
        <begin position="1"/>
        <end position="19"/>
    </location>
</feature>
<name>A0ABT7XPT1_9NEIS</name>
<reference evidence="2" key="1">
    <citation type="submission" date="2023-06" db="EMBL/GenBank/DDBJ databases">
        <authorList>
            <person name="Zhang S."/>
        </authorList>
    </citation>
    <scope>NUCLEOTIDE SEQUENCE</scope>
    <source>
        <strain evidence="2">SG2303</strain>
    </source>
</reference>
<dbReference type="Proteomes" id="UP001168540">
    <property type="component" value="Unassembled WGS sequence"/>
</dbReference>
<accession>A0ABT7XPT1</accession>
<dbReference type="EMBL" id="JAUEDK010000022">
    <property type="protein sequence ID" value="MDN0075776.1"/>
    <property type="molecule type" value="Genomic_DNA"/>
</dbReference>